<organism evidence="1 2">
    <name type="scientific">Chromobacterium subtsugae</name>
    <dbReference type="NCBI Taxonomy" id="251747"/>
    <lineage>
        <taxon>Bacteria</taxon>
        <taxon>Pseudomonadati</taxon>
        <taxon>Pseudomonadota</taxon>
        <taxon>Betaproteobacteria</taxon>
        <taxon>Neisseriales</taxon>
        <taxon>Chromobacteriaceae</taxon>
        <taxon>Chromobacterium</taxon>
    </lineage>
</organism>
<dbReference type="CDD" id="cd17035">
    <property type="entry name" value="T3SC_IB_Spa15-like"/>
    <property type="match status" value="1"/>
</dbReference>
<dbReference type="Proteomes" id="UP000711178">
    <property type="component" value="Unassembled WGS sequence"/>
</dbReference>
<proteinExistence type="predicted"/>
<reference evidence="1 2" key="1">
    <citation type="submission" date="2021-05" db="EMBL/GenBank/DDBJ databases">
        <title>Draft Whole Genome Sequencing Of Biosensor Chromobacterium violaceum Strain CV026 Reveals A Regulatory RNA In Chromobacterium violaceum Phenotype Regulatory Network.</title>
        <authorList>
            <person name="Hong K.W."/>
            <person name="Chan K.G."/>
            <person name="Chang C.-Y."/>
        </authorList>
    </citation>
    <scope>NUCLEOTIDE SEQUENCE [LARGE SCALE GENOMIC DNA]</scope>
    <source>
        <strain evidence="1 2">ATCC 31532</strain>
    </source>
</reference>
<keyword evidence="2" id="KW-1185">Reference proteome</keyword>
<protein>
    <submittedName>
        <fullName evidence="1">SPI-1 type III secretion system chaperone SpaK</fullName>
    </submittedName>
</protein>
<sequence length="135" mass="14724">MFALDIAQLVRSALRESGCDPAMLGELDNHSTIALDLHELPSIHVGAQDAEVWLWARLTEHGEAALAQRGGDLLQELLQGCGYARGGQLQLALNDGALELKALVNPEFLADGARFSEALNGFFDSLERFCEFTLR</sequence>
<evidence type="ECO:0000313" key="2">
    <source>
        <dbReference type="Proteomes" id="UP000711178"/>
    </source>
</evidence>
<name>A0ABS7FEQ2_9NEIS</name>
<dbReference type="Pfam" id="PF03519">
    <property type="entry name" value="Invas_SpaK"/>
    <property type="match status" value="1"/>
</dbReference>
<dbReference type="SUPFAM" id="SSF69635">
    <property type="entry name" value="Type III secretory system chaperone-like"/>
    <property type="match status" value="1"/>
</dbReference>
<accession>A0ABS7FEQ2</accession>
<dbReference type="EMBL" id="JAHDTB010000010">
    <property type="protein sequence ID" value="MBW8288554.1"/>
    <property type="molecule type" value="Genomic_DNA"/>
</dbReference>
<dbReference type="InterPro" id="IPR003065">
    <property type="entry name" value="Invas_SpaK"/>
</dbReference>
<dbReference type="RefSeq" id="WP_043572066.1">
    <property type="nucleotide sequence ID" value="NZ_CP142381.1"/>
</dbReference>
<gene>
    <name evidence="1" type="primary">spaK</name>
    <name evidence="1" type="ORF">KIF53_13035</name>
</gene>
<comment type="caution">
    <text evidence="1">The sequence shown here is derived from an EMBL/GenBank/DDBJ whole genome shotgun (WGS) entry which is preliminary data.</text>
</comment>
<dbReference type="NCBIfam" id="NF011864">
    <property type="entry name" value="PRK15336.1"/>
    <property type="match status" value="1"/>
</dbReference>
<dbReference type="Gene3D" id="3.30.1460.10">
    <property type="match status" value="1"/>
</dbReference>
<evidence type="ECO:0000313" key="1">
    <source>
        <dbReference type="EMBL" id="MBW8288554.1"/>
    </source>
</evidence>
<dbReference type="PRINTS" id="PR01305">
    <property type="entry name" value="SSPAKPROTEIN"/>
</dbReference>
<dbReference type="GeneID" id="89686100"/>